<gene>
    <name evidence="2" type="ORF">GCM10010249_09340</name>
</gene>
<comment type="caution">
    <text evidence="2">The sequence shown here is derived from an EMBL/GenBank/DDBJ whole genome shotgun (WGS) entry which is preliminary data.</text>
</comment>
<feature type="compositionally biased region" description="Low complexity" evidence="1">
    <location>
        <begin position="19"/>
        <end position="32"/>
    </location>
</feature>
<evidence type="ECO:0000313" key="3">
    <source>
        <dbReference type="Proteomes" id="UP000654123"/>
    </source>
</evidence>
<evidence type="ECO:0000256" key="1">
    <source>
        <dbReference type="SAM" id="MobiDB-lite"/>
    </source>
</evidence>
<dbReference type="InterPro" id="IPR045999">
    <property type="entry name" value="DUF5955"/>
</dbReference>
<keyword evidence="3" id="KW-1185">Reference proteome</keyword>
<feature type="region of interest" description="Disordered" evidence="1">
    <location>
        <begin position="1"/>
        <end position="52"/>
    </location>
</feature>
<dbReference type="EMBL" id="BMSV01000002">
    <property type="protein sequence ID" value="GGP93726.1"/>
    <property type="molecule type" value="Genomic_DNA"/>
</dbReference>
<dbReference type="RefSeq" id="WP_229840039.1">
    <property type="nucleotide sequence ID" value="NZ_BMSV01000002.1"/>
</dbReference>
<dbReference type="Proteomes" id="UP000654123">
    <property type="component" value="Unassembled WGS sequence"/>
</dbReference>
<proteinExistence type="predicted"/>
<evidence type="ECO:0000313" key="2">
    <source>
        <dbReference type="EMBL" id="GGP93726.1"/>
    </source>
</evidence>
<dbReference type="Pfam" id="PF19380">
    <property type="entry name" value="DUF5955"/>
    <property type="match status" value="1"/>
</dbReference>
<protein>
    <submittedName>
        <fullName evidence="2">Uncharacterized protein</fullName>
    </submittedName>
</protein>
<accession>A0A918AWL1</accession>
<reference evidence="2" key="2">
    <citation type="submission" date="2020-09" db="EMBL/GenBank/DDBJ databases">
        <authorList>
            <person name="Sun Q."/>
            <person name="Ohkuma M."/>
        </authorList>
    </citation>
    <scope>NUCLEOTIDE SEQUENCE</scope>
    <source>
        <strain evidence="2">JCM 4335</strain>
    </source>
</reference>
<name>A0A918AWL1_9ACTN</name>
<dbReference type="AlphaFoldDB" id="A0A918AWL1"/>
<organism evidence="2 3">
    <name type="scientific">Streptomyces roseolilacinus</name>
    <dbReference type="NCBI Taxonomy" id="66904"/>
    <lineage>
        <taxon>Bacteria</taxon>
        <taxon>Bacillati</taxon>
        <taxon>Actinomycetota</taxon>
        <taxon>Actinomycetes</taxon>
        <taxon>Kitasatosporales</taxon>
        <taxon>Streptomycetaceae</taxon>
        <taxon>Streptomyces</taxon>
    </lineage>
</organism>
<reference evidence="2" key="1">
    <citation type="journal article" date="2014" name="Int. J. Syst. Evol. Microbiol.">
        <title>Complete genome sequence of Corynebacterium casei LMG S-19264T (=DSM 44701T), isolated from a smear-ripened cheese.</title>
        <authorList>
            <consortium name="US DOE Joint Genome Institute (JGI-PGF)"/>
            <person name="Walter F."/>
            <person name="Albersmeier A."/>
            <person name="Kalinowski J."/>
            <person name="Ruckert C."/>
        </authorList>
    </citation>
    <scope>NUCLEOTIDE SEQUENCE</scope>
    <source>
        <strain evidence="2">JCM 4335</strain>
    </source>
</reference>
<sequence length="134" mass="14503">MSQQVQRPADEPPPGSNFGVQQYGGQSSVGNQAVGPNARADAGRVAVQAPRAEQHARVDELVLLVERLLEEHRAELPDQEAPRVELRRLREELEEEAPEPGVVRRALDRLAAFAEPVAPLAAAVAELSQAAQSF</sequence>